<dbReference type="GO" id="GO:0015108">
    <property type="term" value="F:chloride transmembrane transporter activity"/>
    <property type="evidence" value="ECO:0007669"/>
    <property type="project" value="InterPro"/>
</dbReference>
<evidence type="ECO:0000256" key="3">
    <source>
        <dbReference type="ARBA" id="ARBA00022989"/>
    </source>
</evidence>
<protein>
    <submittedName>
        <fullName evidence="6">Uncharacterized protein</fullName>
    </submittedName>
</protein>
<evidence type="ECO:0000256" key="2">
    <source>
        <dbReference type="ARBA" id="ARBA00022692"/>
    </source>
</evidence>
<dbReference type="GO" id="GO:0016020">
    <property type="term" value="C:membrane"/>
    <property type="evidence" value="ECO:0007669"/>
    <property type="project" value="UniProtKB-SubCell"/>
</dbReference>
<accession>A0A803NDT9</accession>
<dbReference type="InterPro" id="IPR014743">
    <property type="entry name" value="Cl-channel_core"/>
</dbReference>
<keyword evidence="3 5" id="KW-1133">Transmembrane helix</keyword>
<reference evidence="6" key="2">
    <citation type="submission" date="2021-03" db="UniProtKB">
        <authorList>
            <consortium name="EnsemblPlants"/>
        </authorList>
    </citation>
    <scope>IDENTIFICATION</scope>
</reference>
<keyword evidence="7" id="KW-1185">Reference proteome</keyword>
<organism evidence="6 7">
    <name type="scientific">Chenopodium quinoa</name>
    <name type="common">Quinoa</name>
    <dbReference type="NCBI Taxonomy" id="63459"/>
    <lineage>
        <taxon>Eukaryota</taxon>
        <taxon>Viridiplantae</taxon>
        <taxon>Streptophyta</taxon>
        <taxon>Embryophyta</taxon>
        <taxon>Tracheophyta</taxon>
        <taxon>Spermatophyta</taxon>
        <taxon>Magnoliopsida</taxon>
        <taxon>eudicotyledons</taxon>
        <taxon>Gunneridae</taxon>
        <taxon>Pentapetalae</taxon>
        <taxon>Caryophyllales</taxon>
        <taxon>Chenopodiaceae</taxon>
        <taxon>Chenopodioideae</taxon>
        <taxon>Atripliceae</taxon>
        <taxon>Chenopodium</taxon>
    </lineage>
</organism>
<evidence type="ECO:0000256" key="1">
    <source>
        <dbReference type="ARBA" id="ARBA00004141"/>
    </source>
</evidence>
<keyword evidence="2 5" id="KW-0812">Transmembrane</keyword>
<dbReference type="Gene3D" id="1.10.3080.10">
    <property type="entry name" value="Clc chloride channel"/>
    <property type="match status" value="1"/>
</dbReference>
<dbReference type="SUPFAM" id="SSF81340">
    <property type="entry name" value="Clc chloride channel"/>
    <property type="match status" value="1"/>
</dbReference>
<dbReference type="InterPro" id="IPR001807">
    <property type="entry name" value="ClC"/>
</dbReference>
<dbReference type="AlphaFoldDB" id="A0A803NDT9"/>
<proteinExistence type="predicted"/>
<evidence type="ECO:0000256" key="4">
    <source>
        <dbReference type="ARBA" id="ARBA00023136"/>
    </source>
</evidence>
<dbReference type="Pfam" id="PF00654">
    <property type="entry name" value="Voltage_CLC"/>
    <property type="match status" value="1"/>
</dbReference>
<feature type="transmembrane region" description="Helical" evidence="5">
    <location>
        <begin position="103"/>
        <end position="129"/>
    </location>
</feature>
<comment type="subcellular location">
    <subcellularLocation>
        <location evidence="1">Membrane</location>
        <topology evidence="1">Multi-pass membrane protein</topology>
    </subcellularLocation>
</comment>
<evidence type="ECO:0000313" key="6">
    <source>
        <dbReference type="EnsemblPlants" id="AUR62044286-RA:cds"/>
    </source>
</evidence>
<sequence>MFDSLMVQDRNGNLASDTIANLVDELGAVVIYREGLPMNVSVTMSISYVSTAKVDVCVTSILELLVIVYHADHTLIFGYVLGVSAGFVVGKALWFILGLASPIYLVRVALATGVAAAFRAPVGGVLFALEEAASWSCSRSYSGTDSAAVSVLGVGFGLLGSGFVEFRLWCSSCAAFGCCRCWVAGYA</sequence>
<dbReference type="Proteomes" id="UP000596660">
    <property type="component" value="Unplaced"/>
</dbReference>
<feature type="transmembrane region" description="Helical" evidence="5">
    <location>
        <begin position="76"/>
        <end position="97"/>
    </location>
</feature>
<evidence type="ECO:0000313" key="7">
    <source>
        <dbReference type="Proteomes" id="UP000596660"/>
    </source>
</evidence>
<dbReference type="EnsemblPlants" id="AUR62044286-RA">
    <property type="protein sequence ID" value="AUR62044286-RA:cds"/>
    <property type="gene ID" value="AUR62044286"/>
</dbReference>
<name>A0A803NDT9_CHEQI</name>
<reference evidence="6" key="1">
    <citation type="journal article" date="2017" name="Nature">
        <title>The genome of Chenopodium quinoa.</title>
        <authorList>
            <person name="Jarvis D.E."/>
            <person name="Ho Y.S."/>
            <person name="Lightfoot D.J."/>
            <person name="Schmoeckel S.M."/>
            <person name="Li B."/>
            <person name="Borm T.J.A."/>
            <person name="Ohyanagi H."/>
            <person name="Mineta K."/>
            <person name="Michell C.T."/>
            <person name="Saber N."/>
            <person name="Kharbatia N.M."/>
            <person name="Rupper R.R."/>
            <person name="Sharp A.R."/>
            <person name="Dally N."/>
            <person name="Boughton B.A."/>
            <person name="Woo Y.H."/>
            <person name="Gao G."/>
            <person name="Schijlen E.G.W.M."/>
            <person name="Guo X."/>
            <person name="Momin A.A."/>
            <person name="Negrao S."/>
            <person name="Al-Babili S."/>
            <person name="Gehring C."/>
            <person name="Roessner U."/>
            <person name="Jung C."/>
            <person name="Murphy K."/>
            <person name="Arold S.T."/>
            <person name="Gojobori T."/>
            <person name="van der Linden C.G."/>
            <person name="van Loo E.N."/>
            <person name="Jellen E.N."/>
            <person name="Maughan P.J."/>
            <person name="Tester M."/>
        </authorList>
    </citation>
    <scope>NUCLEOTIDE SEQUENCE [LARGE SCALE GENOMIC DNA]</scope>
    <source>
        <strain evidence="6">cv. PI 614886</strain>
    </source>
</reference>
<keyword evidence="4 5" id="KW-0472">Membrane</keyword>
<dbReference type="Gramene" id="AUR62044286-RA">
    <property type="protein sequence ID" value="AUR62044286-RA:cds"/>
    <property type="gene ID" value="AUR62044286"/>
</dbReference>
<evidence type="ECO:0000256" key="5">
    <source>
        <dbReference type="SAM" id="Phobius"/>
    </source>
</evidence>